<dbReference type="SUPFAM" id="SSF56112">
    <property type="entry name" value="Protein kinase-like (PK-like)"/>
    <property type="match status" value="1"/>
</dbReference>
<dbReference type="FunFam" id="3.80.10.10:FF:000379">
    <property type="entry name" value="Protein NSP-INTERACTING KINASE 2"/>
    <property type="match status" value="1"/>
</dbReference>
<reference evidence="12" key="1">
    <citation type="submission" date="2022-07" db="EMBL/GenBank/DDBJ databases">
        <authorList>
            <person name="Macas J."/>
            <person name="Novak P."/>
            <person name="Neumann P."/>
        </authorList>
    </citation>
    <scope>NUCLEOTIDE SEQUENCE</scope>
</reference>
<feature type="chain" id="PRO_5043908686" description="Protein kinase domain-containing protein" evidence="10">
    <location>
        <begin position="23"/>
        <end position="709"/>
    </location>
</feature>
<dbReference type="InterPro" id="IPR011009">
    <property type="entry name" value="Kinase-like_dom_sf"/>
</dbReference>
<comment type="caution">
    <text evidence="12">The sequence shown here is derived from an EMBL/GenBank/DDBJ whole genome shotgun (WGS) entry which is preliminary data.</text>
</comment>
<evidence type="ECO:0000256" key="8">
    <source>
        <dbReference type="SAM" id="MobiDB-lite"/>
    </source>
</evidence>
<dbReference type="InterPro" id="IPR001611">
    <property type="entry name" value="Leu-rich_rpt"/>
</dbReference>
<feature type="domain" description="Protein kinase" evidence="11">
    <location>
        <begin position="433"/>
        <end position="709"/>
    </location>
</feature>
<keyword evidence="10" id="KW-0732">Signal</keyword>
<feature type="signal peptide" evidence="10">
    <location>
        <begin position="1"/>
        <end position="22"/>
    </location>
</feature>
<gene>
    <name evidence="12" type="ORF">CEPIT_LOCUS6162</name>
</gene>
<keyword evidence="2" id="KW-0433">Leucine-rich repeat</keyword>
<evidence type="ECO:0000256" key="3">
    <source>
        <dbReference type="ARBA" id="ARBA00022692"/>
    </source>
</evidence>
<dbReference type="InterPro" id="IPR050647">
    <property type="entry name" value="Plant_LRR-RLKs"/>
</dbReference>
<dbReference type="FunFam" id="3.30.200.20:FF:000371">
    <property type="entry name" value="Protein NSP-INTERACTING KINASE 2"/>
    <property type="match status" value="1"/>
</dbReference>
<dbReference type="SUPFAM" id="SSF52058">
    <property type="entry name" value="L domain-like"/>
    <property type="match status" value="1"/>
</dbReference>
<keyword evidence="6 9" id="KW-0472">Membrane</keyword>
<evidence type="ECO:0000256" key="10">
    <source>
        <dbReference type="SAM" id="SignalP"/>
    </source>
</evidence>
<evidence type="ECO:0000256" key="2">
    <source>
        <dbReference type="ARBA" id="ARBA00022614"/>
    </source>
</evidence>
<dbReference type="Pfam" id="PF07714">
    <property type="entry name" value="PK_Tyr_Ser-Thr"/>
    <property type="match status" value="1"/>
</dbReference>
<proteinExistence type="predicted"/>
<dbReference type="PANTHER" id="PTHR48056">
    <property type="entry name" value="LRR RECEPTOR-LIKE SERINE/THREONINE-PROTEIN KINASE-RELATED"/>
    <property type="match status" value="1"/>
</dbReference>
<name>A0AAV0CKR2_9ASTE</name>
<dbReference type="InterPro" id="IPR032675">
    <property type="entry name" value="LRR_dom_sf"/>
</dbReference>
<dbReference type="Pfam" id="PF08263">
    <property type="entry name" value="LRRNT_2"/>
    <property type="match status" value="1"/>
</dbReference>
<evidence type="ECO:0000256" key="6">
    <source>
        <dbReference type="ARBA" id="ARBA00023136"/>
    </source>
</evidence>
<dbReference type="Pfam" id="PF00560">
    <property type="entry name" value="LRR_1"/>
    <property type="match status" value="2"/>
</dbReference>
<dbReference type="Gene3D" id="3.30.200.20">
    <property type="entry name" value="Phosphorylase Kinase, domain 1"/>
    <property type="match status" value="1"/>
</dbReference>
<dbReference type="GO" id="GO:0004672">
    <property type="term" value="F:protein kinase activity"/>
    <property type="evidence" value="ECO:0007669"/>
    <property type="project" value="InterPro"/>
</dbReference>
<keyword evidence="4" id="KW-0677">Repeat</keyword>
<dbReference type="PROSITE" id="PS50011">
    <property type="entry name" value="PROTEIN_KINASE_DOM"/>
    <property type="match status" value="1"/>
</dbReference>
<sequence length="709" mass="76524">MASNFVLRSLMILGFFCLHCVCKNEEELAVLLELKDGLDPENEVLYSWKASEDPCSGSFVGVACNEHNMVNNISLQTRSLTGKLLPVVAKLESLSGLYLHYNNLTGEIPREIGNLKHLTDLYLNVNDFWGNIPQEIGNLTSLKVLQLSSNQLTGGIPDEIGALNNVEVLGLEYNLLTGQIPSNLGKNQSMLKQVFLAFNHLTGAIPDALPSAPKLESLDVQSNNLSGAAPLTLNRFNGTFHGENNLGLCGYGMPKLRACTAWDNAGIIIDPVGGSGSGNNTPASGSAPKPAPVPCNQSHCSNSSSPSASPLIISDDSSSSSTSASKFRKFGITVGAVSLVVTFFVIMAVAMFLYLKKEKFEDSSNKPYYEDQQSKELGGGRVPSTRLANVEYSGQLEAGMSPKSGSLVGDDDSSLVGFKCYNLEEVESATQHFSYNNLLGKSKFSAVYKGILKDGSPVAIKSINVTACKSDQSEFMKGLSVLMSLKHDNLVELKGFCCSKARGEYFLVFNFISNGKLALYLDGQKEDNSGRFLNWPKRVSIIKGIARGLVYLHNAEAANKTVMVHQNISVEKILLDADFNPLISDSGLLKLFADDVVYSAIKVSAGLGYMAPEYITTGRFTQKSDVYAFGVIILQVLSGKCVLMNSARQLAESGNVADLIDPVLKGRFFETEAAKLIKVALNCTDEIPGQRPSMAEALDELNRPCPSSD</sequence>
<dbReference type="AlphaFoldDB" id="A0AAV0CKR2"/>
<dbReference type="InterPro" id="IPR001245">
    <property type="entry name" value="Ser-Thr/Tyr_kinase_cat_dom"/>
</dbReference>
<accession>A0AAV0CKR2</accession>
<feature type="transmembrane region" description="Helical" evidence="9">
    <location>
        <begin position="330"/>
        <end position="355"/>
    </location>
</feature>
<keyword evidence="3 9" id="KW-0812">Transmembrane</keyword>
<dbReference type="EMBL" id="CAMAPF010000031">
    <property type="protein sequence ID" value="CAH9077392.1"/>
    <property type="molecule type" value="Genomic_DNA"/>
</dbReference>
<dbReference type="GO" id="GO:0033612">
    <property type="term" value="F:receptor serine/threonine kinase binding"/>
    <property type="evidence" value="ECO:0007669"/>
    <property type="project" value="TreeGrafter"/>
</dbReference>
<dbReference type="Proteomes" id="UP001152523">
    <property type="component" value="Unassembled WGS sequence"/>
</dbReference>
<dbReference type="Gene3D" id="1.10.510.10">
    <property type="entry name" value="Transferase(Phosphotransferase) domain 1"/>
    <property type="match status" value="1"/>
</dbReference>
<dbReference type="InterPro" id="IPR013210">
    <property type="entry name" value="LRR_N_plant-typ"/>
</dbReference>
<keyword evidence="13" id="KW-1185">Reference proteome</keyword>
<dbReference type="GO" id="GO:0016020">
    <property type="term" value="C:membrane"/>
    <property type="evidence" value="ECO:0007669"/>
    <property type="project" value="UniProtKB-SubCell"/>
</dbReference>
<evidence type="ECO:0000256" key="4">
    <source>
        <dbReference type="ARBA" id="ARBA00022737"/>
    </source>
</evidence>
<dbReference type="PANTHER" id="PTHR48056:SF37">
    <property type="entry name" value="PROTEIN KINASE DOMAIN-CONTAINING PROTEIN"/>
    <property type="match status" value="1"/>
</dbReference>
<dbReference type="InterPro" id="IPR000719">
    <property type="entry name" value="Prot_kinase_dom"/>
</dbReference>
<keyword evidence="7" id="KW-0325">Glycoprotein</keyword>
<evidence type="ECO:0000256" key="7">
    <source>
        <dbReference type="ARBA" id="ARBA00023180"/>
    </source>
</evidence>
<feature type="region of interest" description="Disordered" evidence="8">
    <location>
        <begin position="278"/>
        <end position="319"/>
    </location>
</feature>
<dbReference type="GO" id="GO:0005524">
    <property type="term" value="F:ATP binding"/>
    <property type="evidence" value="ECO:0007669"/>
    <property type="project" value="InterPro"/>
</dbReference>
<comment type="subcellular location">
    <subcellularLocation>
        <location evidence="1">Membrane</location>
    </subcellularLocation>
</comment>
<keyword evidence="5 9" id="KW-1133">Transmembrane helix</keyword>
<evidence type="ECO:0000256" key="1">
    <source>
        <dbReference type="ARBA" id="ARBA00004370"/>
    </source>
</evidence>
<protein>
    <recommendedName>
        <fullName evidence="11">Protein kinase domain-containing protein</fullName>
    </recommendedName>
</protein>
<evidence type="ECO:0000313" key="13">
    <source>
        <dbReference type="Proteomes" id="UP001152523"/>
    </source>
</evidence>
<evidence type="ECO:0000256" key="9">
    <source>
        <dbReference type="SAM" id="Phobius"/>
    </source>
</evidence>
<evidence type="ECO:0000259" key="11">
    <source>
        <dbReference type="PROSITE" id="PS50011"/>
    </source>
</evidence>
<dbReference type="Gene3D" id="3.80.10.10">
    <property type="entry name" value="Ribonuclease Inhibitor"/>
    <property type="match status" value="2"/>
</dbReference>
<feature type="compositionally biased region" description="Low complexity" evidence="8">
    <location>
        <begin position="301"/>
        <end position="319"/>
    </location>
</feature>
<organism evidence="12 13">
    <name type="scientific">Cuscuta epithymum</name>
    <dbReference type="NCBI Taxonomy" id="186058"/>
    <lineage>
        <taxon>Eukaryota</taxon>
        <taxon>Viridiplantae</taxon>
        <taxon>Streptophyta</taxon>
        <taxon>Embryophyta</taxon>
        <taxon>Tracheophyta</taxon>
        <taxon>Spermatophyta</taxon>
        <taxon>Magnoliopsida</taxon>
        <taxon>eudicotyledons</taxon>
        <taxon>Gunneridae</taxon>
        <taxon>Pentapetalae</taxon>
        <taxon>asterids</taxon>
        <taxon>lamiids</taxon>
        <taxon>Solanales</taxon>
        <taxon>Convolvulaceae</taxon>
        <taxon>Cuscuteae</taxon>
        <taxon>Cuscuta</taxon>
        <taxon>Cuscuta subgen. Cuscuta</taxon>
    </lineage>
</organism>
<evidence type="ECO:0000313" key="12">
    <source>
        <dbReference type="EMBL" id="CAH9077392.1"/>
    </source>
</evidence>
<evidence type="ECO:0000256" key="5">
    <source>
        <dbReference type="ARBA" id="ARBA00022989"/>
    </source>
</evidence>